<dbReference type="EMBL" id="JBHTGP010000035">
    <property type="protein sequence ID" value="MFD0692036.1"/>
    <property type="molecule type" value="Genomic_DNA"/>
</dbReference>
<gene>
    <name evidence="2" type="ORF">ACFQZM_46640</name>
</gene>
<evidence type="ECO:0000259" key="1">
    <source>
        <dbReference type="Pfam" id="PF04149"/>
    </source>
</evidence>
<keyword evidence="3" id="KW-1185">Reference proteome</keyword>
<protein>
    <submittedName>
        <fullName evidence="2">DUF397 domain-containing protein</fullName>
    </submittedName>
</protein>
<dbReference type="Proteomes" id="UP001597063">
    <property type="component" value="Unassembled WGS sequence"/>
</dbReference>
<evidence type="ECO:0000313" key="3">
    <source>
        <dbReference type="Proteomes" id="UP001597063"/>
    </source>
</evidence>
<comment type="caution">
    <text evidence="2">The sequence shown here is derived from an EMBL/GenBank/DDBJ whole genome shotgun (WGS) entry which is preliminary data.</text>
</comment>
<dbReference type="RefSeq" id="WP_131758472.1">
    <property type="nucleotide sequence ID" value="NZ_CAACUY010000052.1"/>
</dbReference>
<reference evidence="3" key="1">
    <citation type="journal article" date="2019" name="Int. J. Syst. Evol. Microbiol.">
        <title>The Global Catalogue of Microorganisms (GCM) 10K type strain sequencing project: providing services to taxonomists for standard genome sequencing and annotation.</title>
        <authorList>
            <consortium name="The Broad Institute Genomics Platform"/>
            <consortium name="The Broad Institute Genome Sequencing Center for Infectious Disease"/>
            <person name="Wu L."/>
            <person name="Ma J."/>
        </authorList>
    </citation>
    <scope>NUCLEOTIDE SEQUENCE [LARGE SCALE GENOMIC DNA]</scope>
    <source>
        <strain evidence="3">JCM 9371</strain>
    </source>
</reference>
<dbReference type="Pfam" id="PF04149">
    <property type="entry name" value="DUF397"/>
    <property type="match status" value="1"/>
</dbReference>
<name>A0ABW2Y6U8_9ACTN</name>
<proteinExistence type="predicted"/>
<feature type="domain" description="DUF397" evidence="1">
    <location>
        <begin position="5"/>
        <end position="57"/>
    </location>
</feature>
<organism evidence="2 3">
    <name type="scientific">Actinomadura fibrosa</name>
    <dbReference type="NCBI Taxonomy" id="111802"/>
    <lineage>
        <taxon>Bacteria</taxon>
        <taxon>Bacillati</taxon>
        <taxon>Actinomycetota</taxon>
        <taxon>Actinomycetes</taxon>
        <taxon>Streptosporangiales</taxon>
        <taxon>Thermomonosporaceae</taxon>
        <taxon>Actinomadura</taxon>
    </lineage>
</organism>
<evidence type="ECO:0000313" key="2">
    <source>
        <dbReference type="EMBL" id="MFD0692036.1"/>
    </source>
</evidence>
<dbReference type="InterPro" id="IPR007278">
    <property type="entry name" value="DUF397"/>
</dbReference>
<sequence>MELIRWRKSQRSGSQGDACVEVAALGDGIGVRDSKDPEGGHLTLDRSAFRAFLADLKH</sequence>
<accession>A0ABW2Y6U8</accession>